<comment type="similarity">
    <text evidence="4">Belongs to the phospholipase D family.</text>
</comment>
<accession>A0ABU7XLV0</accession>
<organism evidence="13 14">
    <name type="scientific">Methylocystis borbori</name>
    <dbReference type="NCBI Taxonomy" id="3118750"/>
    <lineage>
        <taxon>Bacteria</taxon>
        <taxon>Pseudomonadati</taxon>
        <taxon>Pseudomonadota</taxon>
        <taxon>Alphaproteobacteria</taxon>
        <taxon>Hyphomicrobiales</taxon>
        <taxon>Methylocystaceae</taxon>
        <taxon>Methylocystis</taxon>
    </lineage>
</organism>
<evidence type="ECO:0000256" key="11">
    <source>
        <dbReference type="ARBA" id="ARBA00029594"/>
    </source>
</evidence>
<protein>
    <recommendedName>
        <fullName evidence="6">Phospholipase D</fullName>
        <ecNumber evidence="5">3.1.4.4</ecNumber>
    </recommendedName>
    <alternativeName>
        <fullName evidence="11">Choline phosphatase</fullName>
    </alternativeName>
</protein>
<dbReference type="Gene3D" id="3.30.870.10">
    <property type="entry name" value="Endonuclease Chain A"/>
    <property type="match status" value="2"/>
</dbReference>
<evidence type="ECO:0000256" key="9">
    <source>
        <dbReference type="ARBA" id="ARBA00022963"/>
    </source>
</evidence>
<sequence length="584" mass="64154">MSIQITVKGGADDAFIAWEADFIPKCRGFALYRRVKRAKGSAASPNTVANAADGFAEEIVASWVGFADGPDVAEGTRRPTTIWPIQKYLWSDFAVNAGDEVAYRVVPMVGSRESLQQDDANGSDWSETVIIGPAKRANLSCYFNRGIVATQWLARLLPKAADPKEDERLKGAKLRQIIGKRGDPIRNFLGGGLREKMLALLDEAIDEKRHVYAALFELNDPELVDRLALLKKRAHVVLGNGSVKKKGEDANKDARAKLAGLCDVRDRFSAPRALAHNKFLVLCDDARAPKAVWTGSTNWSMTGLCTQGNNGVFIKSASLAKEYLAQWKALADAGDATPDGLRAEDDRPRHAKNVTLWFTPLDDQGELNEARELIHGAQQGVLFAMFNPGPRGSLLNDIIELASPASAQYKPDLYIQGVVNQNPGTEKNPVTLFNRGSRIDANADVVLPAAIDAPSKFFQRELKKLPGAFAMIHSKVVVVDPFGDNPIVITGSHNLGPKASAVNDENLLIVRDEPFVAAQYATKIMEVYNQYRWRASQSNTPQEKRWTGLADSDSWQIGAPGADAGTQAYDRRRRRELDFWFGRG</sequence>
<comment type="catalytic activity">
    <reaction evidence="1">
        <text>a 1,2-diacyl-sn-glycero-3-phosphocholine + H2O = a 1,2-diacyl-sn-glycero-3-phosphate + choline + H(+)</text>
        <dbReference type="Rhea" id="RHEA:14445"/>
        <dbReference type="ChEBI" id="CHEBI:15354"/>
        <dbReference type="ChEBI" id="CHEBI:15377"/>
        <dbReference type="ChEBI" id="CHEBI:15378"/>
        <dbReference type="ChEBI" id="CHEBI:57643"/>
        <dbReference type="ChEBI" id="CHEBI:58608"/>
        <dbReference type="EC" id="3.1.4.4"/>
    </reaction>
</comment>
<keyword evidence="10" id="KW-0443">Lipid metabolism</keyword>
<dbReference type="PANTHER" id="PTHR43856">
    <property type="entry name" value="CARDIOLIPIN HYDROLASE"/>
    <property type="match status" value="1"/>
</dbReference>
<evidence type="ECO:0000256" key="1">
    <source>
        <dbReference type="ARBA" id="ARBA00000798"/>
    </source>
</evidence>
<evidence type="ECO:0000313" key="14">
    <source>
        <dbReference type="Proteomes" id="UP001350748"/>
    </source>
</evidence>
<comment type="subcellular location">
    <subcellularLocation>
        <location evidence="3">Secreted</location>
    </subcellularLocation>
</comment>
<dbReference type="InterPro" id="IPR001736">
    <property type="entry name" value="PLipase_D/transphosphatidylase"/>
</dbReference>
<keyword evidence="14" id="KW-1185">Reference proteome</keyword>
<evidence type="ECO:0000256" key="4">
    <source>
        <dbReference type="ARBA" id="ARBA00008664"/>
    </source>
</evidence>
<dbReference type="InterPro" id="IPR025202">
    <property type="entry name" value="PLD-like_dom"/>
</dbReference>
<evidence type="ECO:0000313" key="13">
    <source>
        <dbReference type="EMBL" id="MEF3368017.1"/>
    </source>
</evidence>
<keyword evidence="9" id="KW-0442">Lipid degradation</keyword>
<evidence type="ECO:0000256" key="8">
    <source>
        <dbReference type="ARBA" id="ARBA00022801"/>
    </source>
</evidence>
<evidence type="ECO:0000256" key="2">
    <source>
        <dbReference type="ARBA" id="ARBA00003145"/>
    </source>
</evidence>
<dbReference type="EC" id="3.1.4.4" evidence="5"/>
<keyword evidence="8" id="KW-0378">Hydrolase</keyword>
<comment type="function">
    <text evidence="2">Could be a virulence factor.</text>
</comment>
<dbReference type="EMBL" id="JAZHYN010000073">
    <property type="protein sequence ID" value="MEF3368017.1"/>
    <property type="molecule type" value="Genomic_DNA"/>
</dbReference>
<feature type="domain" description="PLD phosphodiesterase" evidence="12">
    <location>
        <begin position="468"/>
        <end position="499"/>
    </location>
</feature>
<dbReference type="PROSITE" id="PS50035">
    <property type="entry name" value="PLD"/>
    <property type="match status" value="1"/>
</dbReference>
<evidence type="ECO:0000256" key="10">
    <source>
        <dbReference type="ARBA" id="ARBA00023098"/>
    </source>
</evidence>
<evidence type="ECO:0000259" key="12">
    <source>
        <dbReference type="PROSITE" id="PS50035"/>
    </source>
</evidence>
<name>A0ABU7XLV0_9HYPH</name>
<dbReference type="Proteomes" id="UP001350748">
    <property type="component" value="Unassembled WGS sequence"/>
</dbReference>
<evidence type="ECO:0000256" key="7">
    <source>
        <dbReference type="ARBA" id="ARBA00022525"/>
    </source>
</evidence>
<reference evidence="13 14" key="1">
    <citation type="submission" date="2024-02" db="EMBL/GenBank/DDBJ databases">
        <authorList>
            <person name="Grouzdev D."/>
        </authorList>
    </citation>
    <scope>NUCLEOTIDE SEQUENCE [LARGE SCALE GENOMIC DNA]</scope>
    <source>
        <strain evidence="13 14">9N</strain>
    </source>
</reference>
<dbReference type="PANTHER" id="PTHR43856:SF1">
    <property type="entry name" value="MITOCHONDRIAL CARDIOLIPIN HYDROLASE"/>
    <property type="match status" value="1"/>
</dbReference>
<gene>
    <name evidence="13" type="ORF">V3H18_15895</name>
</gene>
<dbReference type="CDD" id="cd09172">
    <property type="entry name" value="PLDc_Nuc_like_unchar1_1"/>
    <property type="match status" value="1"/>
</dbReference>
<evidence type="ECO:0000256" key="5">
    <source>
        <dbReference type="ARBA" id="ARBA00012027"/>
    </source>
</evidence>
<keyword evidence="7" id="KW-0964">Secreted</keyword>
<dbReference type="InterPro" id="IPR051406">
    <property type="entry name" value="PLD_domain"/>
</dbReference>
<proteinExistence type="inferred from homology"/>
<dbReference type="SUPFAM" id="SSF56024">
    <property type="entry name" value="Phospholipase D/nuclease"/>
    <property type="match status" value="2"/>
</dbReference>
<dbReference type="Pfam" id="PF13091">
    <property type="entry name" value="PLDc_2"/>
    <property type="match status" value="2"/>
</dbReference>
<evidence type="ECO:0000256" key="3">
    <source>
        <dbReference type="ARBA" id="ARBA00004613"/>
    </source>
</evidence>
<dbReference type="RefSeq" id="WP_332083049.1">
    <property type="nucleotide sequence ID" value="NZ_JAZHYN010000073.1"/>
</dbReference>
<comment type="caution">
    <text evidence="13">The sequence shown here is derived from an EMBL/GenBank/DDBJ whole genome shotgun (WGS) entry which is preliminary data.</text>
</comment>
<evidence type="ECO:0000256" key="6">
    <source>
        <dbReference type="ARBA" id="ARBA00018392"/>
    </source>
</evidence>